<keyword evidence="10" id="KW-1185">Reference proteome</keyword>
<reference evidence="9 10" key="1">
    <citation type="journal article" date="2019" name="Int. J. Syst. Evol. Microbiol.">
        <title>The Global Catalogue of Microorganisms (GCM) 10K type strain sequencing project: providing services to taxonomists for standard genome sequencing and annotation.</title>
        <authorList>
            <consortium name="The Broad Institute Genomics Platform"/>
            <consortium name="The Broad Institute Genome Sequencing Center for Infectious Disease"/>
            <person name="Wu L."/>
            <person name="Ma J."/>
        </authorList>
    </citation>
    <scope>NUCLEOTIDE SEQUENCE [LARGE SCALE GENOMIC DNA]</scope>
    <source>
        <strain evidence="9 10">JCM 10425</strain>
    </source>
</reference>
<feature type="transmembrane region" description="Helical" evidence="7">
    <location>
        <begin position="336"/>
        <end position="362"/>
    </location>
</feature>
<sequence>MRSTRHTLGFWLVAATLFMIMVAASAPSPLYVVYQARWHFSTLMLTVVFAVYVVALLAALVTVGRLSDHLGRRPVLLASLVVEAVGMAVFLSADGLGGLLLARVIQGLATGAATGTISAALVDLLPPGRARLGAILNSAAPLTGLAFGALASGLLVQYVSAPETVVFAGLTIAFLLLTVLVVALPETIERRRGALGALRPRLGVPREARATFLATSPVLLATWAMGGLYLSLGASLTSGVLGVENHVVAGLVVSVLAGAGAVAGVVASDRAPARVMTVGAALLAIGTVGSLIALVDGSTVGFFAGSAVAGLGFGSGFLGALRSLAPLAAPAERGGLFGAIYTVSYLGFSVPAVIAGVLVPRVGLRETAVGYGLVVIALALTVVVPRVLRIRRPVRDQRSAGSPGRARAVS</sequence>
<dbReference type="InterPro" id="IPR020846">
    <property type="entry name" value="MFS_dom"/>
</dbReference>
<organism evidence="9 10">
    <name type="scientific">Cryptosporangium japonicum</name>
    <dbReference type="NCBI Taxonomy" id="80872"/>
    <lineage>
        <taxon>Bacteria</taxon>
        <taxon>Bacillati</taxon>
        <taxon>Actinomycetota</taxon>
        <taxon>Actinomycetes</taxon>
        <taxon>Cryptosporangiales</taxon>
        <taxon>Cryptosporangiaceae</taxon>
        <taxon>Cryptosporangium</taxon>
    </lineage>
</organism>
<gene>
    <name evidence="9" type="ORF">GCM10009539_73640</name>
</gene>
<keyword evidence="5 7" id="KW-1133">Transmembrane helix</keyword>
<dbReference type="PANTHER" id="PTHR23517:SF13">
    <property type="entry name" value="MAJOR FACILITATOR SUPERFAMILY MFS_1"/>
    <property type="match status" value="1"/>
</dbReference>
<feature type="transmembrane region" description="Helical" evidence="7">
    <location>
        <begin position="368"/>
        <end position="388"/>
    </location>
</feature>
<evidence type="ECO:0000313" key="10">
    <source>
        <dbReference type="Proteomes" id="UP001500967"/>
    </source>
</evidence>
<dbReference type="SUPFAM" id="SSF103473">
    <property type="entry name" value="MFS general substrate transporter"/>
    <property type="match status" value="1"/>
</dbReference>
<dbReference type="RefSeq" id="WP_344653560.1">
    <property type="nucleotide sequence ID" value="NZ_BAAAGX010000033.1"/>
</dbReference>
<dbReference type="PROSITE" id="PS50850">
    <property type="entry name" value="MFS"/>
    <property type="match status" value="1"/>
</dbReference>
<evidence type="ECO:0000256" key="3">
    <source>
        <dbReference type="ARBA" id="ARBA00022475"/>
    </source>
</evidence>
<feature type="transmembrane region" description="Helical" evidence="7">
    <location>
        <begin position="41"/>
        <end position="63"/>
    </location>
</feature>
<feature type="domain" description="Major facilitator superfamily (MFS) profile" evidence="8">
    <location>
        <begin position="2"/>
        <end position="397"/>
    </location>
</feature>
<feature type="transmembrane region" description="Helical" evidence="7">
    <location>
        <begin position="301"/>
        <end position="324"/>
    </location>
</feature>
<keyword evidence="6 7" id="KW-0472">Membrane</keyword>
<evidence type="ECO:0000256" key="5">
    <source>
        <dbReference type="ARBA" id="ARBA00022989"/>
    </source>
</evidence>
<dbReference type="Pfam" id="PF07690">
    <property type="entry name" value="MFS_1"/>
    <property type="match status" value="1"/>
</dbReference>
<dbReference type="InterPro" id="IPR050171">
    <property type="entry name" value="MFS_Transporters"/>
</dbReference>
<keyword evidence="4 7" id="KW-0812">Transmembrane</keyword>
<evidence type="ECO:0000256" key="2">
    <source>
        <dbReference type="ARBA" id="ARBA00022448"/>
    </source>
</evidence>
<proteinExistence type="predicted"/>
<keyword evidence="3" id="KW-1003">Cell membrane</keyword>
<evidence type="ECO:0000313" key="9">
    <source>
        <dbReference type="EMBL" id="GAA0275152.1"/>
    </source>
</evidence>
<dbReference type="InterPro" id="IPR005829">
    <property type="entry name" value="Sugar_transporter_CS"/>
</dbReference>
<evidence type="ECO:0000259" key="8">
    <source>
        <dbReference type="PROSITE" id="PS50850"/>
    </source>
</evidence>
<dbReference type="Gene3D" id="1.20.1250.20">
    <property type="entry name" value="MFS general substrate transporter like domains"/>
    <property type="match status" value="1"/>
</dbReference>
<dbReference type="EMBL" id="BAAAGX010000033">
    <property type="protein sequence ID" value="GAA0275152.1"/>
    <property type="molecule type" value="Genomic_DNA"/>
</dbReference>
<keyword evidence="2" id="KW-0813">Transport</keyword>
<feature type="transmembrane region" description="Helical" evidence="7">
    <location>
        <begin position="99"/>
        <end position="122"/>
    </location>
</feature>
<feature type="transmembrane region" description="Helical" evidence="7">
    <location>
        <begin position="247"/>
        <end position="268"/>
    </location>
</feature>
<name>A0ABN0V5V3_9ACTN</name>
<protein>
    <submittedName>
        <fullName evidence="9">MFS transporter</fullName>
    </submittedName>
</protein>
<comment type="subcellular location">
    <subcellularLocation>
        <location evidence="1">Cell membrane</location>
        <topology evidence="1">Multi-pass membrane protein</topology>
    </subcellularLocation>
</comment>
<feature type="transmembrane region" description="Helical" evidence="7">
    <location>
        <begin position="75"/>
        <end position="93"/>
    </location>
</feature>
<evidence type="ECO:0000256" key="7">
    <source>
        <dbReference type="SAM" id="Phobius"/>
    </source>
</evidence>
<accession>A0ABN0V5V3</accession>
<dbReference type="Proteomes" id="UP001500967">
    <property type="component" value="Unassembled WGS sequence"/>
</dbReference>
<feature type="transmembrane region" description="Helical" evidence="7">
    <location>
        <begin position="134"/>
        <end position="159"/>
    </location>
</feature>
<feature type="transmembrane region" description="Helical" evidence="7">
    <location>
        <begin position="275"/>
        <end position="295"/>
    </location>
</feature>
<dbReference type="PROSITE" id="PS00216">
    <property type="entry name" value="SUGAR_TRANSPORT_1"/>
    <property type="match status" value="1"/>
</dbReference>
<dbReference type="PANTHER" id="PTHR23517">
    <property type="entry name" value="RESISTANCE PROTEIN MDTM, PUTATIVE-RELATED-RELATED"/>
    <property type="match status" value="1"/>
</dbReference>
<evidence type="ECO:0000256" key="4">
    <source>
        <dbReference type="ARBA" id="ARBA00022692"/>
    </source>
</evidence>
<comment type="caution">
    <text evidence="9">The sequence shown here is derived from an EMBL/GenBank/DDBJ whole genome shotgun (WGS) entry which is preliminary data.</text>
</comment>
<evidence type="ECO:0000256" key="6">
    <source>
        <dbReference type="ARBA" id="ARBA00023136"/>
    </source>
</evidence>
<feature type="transmembrane region" description="Helical" evidence="7">
    <location>
        <begin position="165"/>
        <end position="184"/>
    </location>
</feature>
<dbReference type="InterPro" id="IPR011701">
    <property type="entry name" value="MFS"/>
</dbReference>
<dbReference type="InterPro" id="IPR036259">
    <property type="entry name" value="MFS_trans_sf"/>
</dbReference>
<evidence type="ECO:0000256" key="1">
    <source>
        <dbReference type="ARBA" id="ARBA00004651"/>
    </source>
</evidence>
<feature type="transmembrane region" description="Helical" evidence="7">
    <location>
        <begin position="210"/>
        <end position="232"/>
    </location>
</feature>